<dbReference type="InterPro" id="IPR021782">
    <property type="entry name" value="DUF3347"/>
</dbReference>
<evidence type="ECO:0000313" key="3">
    <source>
        <dbReference type="EMBL" id="RBQ05521.1"/>
    </source>
</evidence>
<reference evidence="3 4" key="1">
    <citation type="submission" date="2018-07" db="EMBL/GenBank/DDBJ databases">
        <title>A draft genome of a endophytic bacteria, a new species of Pedobacter.</title>
        <authorList>
            <person name="Zhang Z.D."/>
            <person name="Chen Z.J."/>
        </authorList>
    </citation>
    <scope>NUCLEOTIDE SEQUENCE [LARGE SCALE GENOMIC DNA]</scope>
    <source>
        <strain evidence="3 4">RS10</strain>
    </source>
</reference>
<proteinExistence type="predicted"/>
<feature type="chain" id="PRO_5016602910" evidence="1">
    <location>
        <begin position="23"/>
        <end position="180"/>
    </location>
</feature>
<feature type="domain" description="DUF3347" evidence="2">
    <location>
        <begin position="43"/>
        <end position="133"/>
    </location>
</feature>
<sequence length="180" mass="19909">MKTFLYSIAFSLFFLSPYSSNATVKKATNLTEDQAPKITATAILDAYLKLKNALVTDNGKNAAAAGNELVKAFAAFDQSKLTALQRKTYSEIVDDAKEHAEHIGLNASNIPHQREHFDLLSKDIYDITKLLGAGREIYVDRCPMYNKGKGAIWLSEVKDIKNPYFGKAMSTCGAIKETLH</sequence>
<feature type="signal peptide" evidence="1">
    <location>
        <begin position="1"/>
        <end position="22"/>
    </location>
</feature>
<dbReference type="OrthoDB" id="5513217at2"/>
<comment type="caution">
    <text evidence="3">The sequence shown here is derived from an EMBL/GenBank/DDBJ whole genome shotgun (WGS) entry which is preliminary data.</text>
</comment>
<dbReference type="RefSeq" id="WP_113949872.1">
    <property type="nucleotide sequence ID" value="NZ_QNQU01000013.1"/>
</dbReference>
<dbReference type="Proteomes" id="UP000252081">
    <property type="component" value="Unassembled WGS sequence"/>
</dbReference>
<dbReference type="AlphaFoldDB" id="A0A366KV53"/>
<accession>A0A366KV53</accession>
<evidence type="ECO:0000259" key="2">
    <source>
        <dbReference type="Pfam" id="PF11827"/>
    </source>
</evidence>
<evidence type="ECO:0000256" key="1">
    <source>
        <dbReference type="SAM" id="SignalP"/>
    </source>
</evidence>
<name>A0A366KV53_9SPHI</name>
<protein>
    <submittedName>
        <fullName evidence="3">DUF3347 domain-containing protein</fullName>
    </submittedName>
</protein>
<keyword evidence="4" id="KW-1185">Reference proteome</keyword>
<keyword evidence="1" id="KW-0732">Signal</keyword>
<organism evidence="3 4">
    <name type="scientific">Pedobacter miscanthi</name>
    <dbReference type="NCBI Taxonomy" id="2259170"/>
    <lineage>
        <taxon>Bacteria</taxon>
        <taxon>Pseudomonadati</taxon>
        <taxon>Bacteroidota</taxon>
        <taxon>Sphingobacteriia</taxon>
        <taxon>Sphingobacteriales</taxon>
        <taxon>Sphingobacteriaceae</taxon>
        <taxon>Pedobacter</taxon>
    </lineage>
</organism>
<evidence type="ECO:0000313" key="4">
    <source>
        <dbReference type="Proteomes" id="UP000252081"/>
    </source>
</evidence>
<gene>
    <name evidence="3" type="ORF">DRW42_16175</name>
</gene>
<dbReference type="Pfam" id="PF11827">
    <property type="entry name" value="DUF3347"/>
    <property type="match status" value="1"/>
</dbReference>
<dbReference type="EMBL" id="QNQU01000013">
    <property type="protein sequence ID" value="RBQ05521.1"/>
    <property type="molecule type" value="Genomic_DNA"/>
</dbReference>